<keyword evidence="2" id="KW-1185">Reference proteome</keyword>
<gene>
    <name evidence="1" type="primary">SSCI13450.1</name>
</gene>
<dbReference type="EMBL" id="CCFA01000696">
    <property type="protein sequence ID" value="CDW96637.1"/>
    <property type="molecule type" value="Genomic_DNA"/>
</dbReference>
<accession>A0A0F7S187</accession>
<organism evidence="1 2">
    <name type="scientific">Sporisorium scitamineum</name>
    <dbReference type="NCBI Taxonomy" id="49012"/>
    <lineage>
        <taxon>Eukaryota</taxon>
        <taxon>Fungi</taxon>
        <taxon>Dikarya</taxon>
        <taxon>Basidiomycota</taxon>
        <taxon>Ustilaginomycotina</taxon>
        <taxon>Ustilaginomycetes</taxon>
        <taxon>Ustilaginales</taxon>
        <taxon>Ustilaginaceae</taxon>
        <taxon>Sporisorium</taxon>
    </lineage>
</organism>
<dbReference type="AlphaFoldDB" id="A0A0F7S187"/>
<evidence type="ECO:0000313" key="2">
    <source>
        <dbReference type="Proteomes" id="UP000242770"/>
    </source>
</evidence>
<evidence type="ECO:0000313" key="1">
    <source>
        <dbReference type="EMBL" id="CDW96637.1"/>
    </source>
</evidence>
<proteinExistence type="predicted"/>
<reference evidence="2" key="1">
    <citation type="submission" date="2014-06" db="EMBL/GenBank/DDBJ databases">
        <authorList>
            <person name="Berkman P.J."/>
        </authorList>
    </citation>
    <scope>NUCLEOTIDE SEQUENCE [LARGE SCALE GENOMIC DNA]</scope>
</reference>
<sequence>MWPGASSAWRKRQPATKPRLGINLFTVLYRLDF</sequence>
<name>A0A0F7S187_9BASI</name>
<protein>
    <submittedName>
        <fullName evidence="1">Uncharacterized protein</fullName>
    </submittedName>
</protein>
<dbReference type="Proteomes" id="UP000242770">
    <property type="component" value="Unassembled WGS sequence"/>
</dbReference>